<evidence type="ECO:0000256" key="2">
    <source>
        <dbReference type="ARBA" id="ARBA00004496"/>
    </source>
</evidence>
<evidence type="ECO:0000256" key="7">
    <source>
        <dbReference type="ARBA" id="ARBA00022679"/>
    </source>
</evidence>
<dbReference type="Gene3D" id="3.40.50.300">
    <property type="entry name" value="P-loop containing nucleotide triphosphate hydrolases"/>
    <property type="match status" value="1"/>
</dbReference>
<keyword evidence="10" id="KW-0067">ATP-binding</keyword>
<keyword evidence="8" id="KW-0547">Nucleotide-binding</keyword>
<evidence type="ECO:0000256" key="4">
    <source>
        <dbReference type="ARBA" id="ARBA00012961"/>
    </source>
</evidence>
<comment type="catalytic activity">
    <reaction evidence="12">
        <text>GMP + ATP = GDP + ADP</text>
        <dbReference type="Rhea" id="RHEA:20780"/>
        <dbReference type="ChEBI" id="CHEBI:30616"/>
        <dbReference type="ChEBI" id="CHEBI:58115"/>
        <dbReference type="ChEBI" id="CHEBI:58189"/>
        <dbReference type="ChEBI" id="CHEBI:456216"/>
        <dbReference type="EC" id="2.7.4.8"/>
    </reaction>
</comment>
<dbReference type="NCBIfam" id="TIGR03263">
    <property type="entry name" value="guanyl_kin"/>
    <property type="match status" value="1"/>
</dbReference>
<dbReference type="GO" id="GO:0005524">
    <property type="term" value="F:ATP binding"/>
    <property type="evidence" value="ECO:0007669"/>
    <property type="project" value="UniProtKB-KW"/>
</dbReference>
<accession>A0A7C3YS67</accession>
<dbReference type="CDD" id="cd00071">
    <property type="entry name" value="GMPK"/>
    <property type="match status" value="1"/>
</dbReference>
<dbReference type="PANTHER" id="PTHR23117:SF13">
    <property type="entry name" value="GUANYLATE KINASE"/>
    <property type="match status" value="1"/>
</dbReference>
<comment type="function">
    <text evidence="1">Essential for recycling GMP and indirectly, cGMP.</text>
</comment>
<comment type="caution">
    <text evidence="14">The sequence shown here is derived from an EMBL/GenBank/DDBJ whole genome shotgun (WGS) entry which is preliminary data.</text>
</comment>
<evidence type="ECO:0000256" key="6">
    <source>
        <dbReference type="ARBA" id="ARBA00022490"/>
    </source>
</evidence>
<evidence type="ECO:0000256" key="3">
    <source>
        <dbReference type="ARBA" id="ARBA00005790"/>
    </source>
</evidence>
<organism evidence="14">
    <name type="scientific">candidate division WOR-3 bacterium</name>
    <dbReference type="NCBI Taxonomy" id="2052148"/>
    <lineage>
        <taxon>Bacteria</taxon>
        <taxon>Bacteria division WOR-3</taxon>
    </lineage>
</organism>
<dbReference type="Pfam" id="PF00625">
    <property type="entry name" value="Guanylate_kin"/>
    <property type="match status" value="1"/>
</dbReference>
<dbReference type="GO" id="GO:0004385">
    <property type="term" value="F:GMP kinase activity"/>
    <property type="evidence" value="ECO:0007669"/>
    <property type="project" value="UniProtKB-EC"/>
</dbReference>
<keyword evidence="9 14" id="KW-0418">Kinase</keyword>
<dbReference type="PANTHER" id="PTHR23117">
    <property type="entry name" value="GUANYLATE KINASE-RELATED"/>
    <property type="match status" value="1"/>
</dbReference>
<evidence type="ECO:0000256" key="1">
    <source>
        <dbReference type="ARBA" id="ARBA00003531"/>
    </source>
</evidence>
<dbReference type="InterPro" id="IPR020590">
    <property type="entry name" value="Guanylate_kinase_CS"/>
</dbReference>
<comment type="subcellular location">
    <subcellularLocation>
        <location evidence="2">Cytoplasm</location>
    </subcellularLocation>
</comment>
<dbReference type="EC" id="2.7.4.8" evidence="4"/>
<dbReference type="PROSITE" id="PS00856">
    <property type="entry name" value="GUANYLATE_KINASE_1"/>
    <property type="match status" value="1"/>
</dbReference>
<name>A0A7C3YS67_UNCW3</name>
<evidence type="ECO:0000256" key="12">
    <source>
        <dbReference type="ARBA" id="ARBA00048594"/>
    </source>
</evidence>
<proteinExistence type="inferred from homology"/>
<keyword evidence="6" id="KW-0963">Cytoplasm</keyword>
<dbReference type="InterPro" id="IPR017665">
    <property type="entry name" value="Guanylate_kinase"/>
</dbReference>
<sequence>MLKSQMKRPLIFILTGPSGSGKTTIRKELKRRFRDFFFSVSATSRRARKGERDGVDYFFLTKEEFRSWEKAKKFLETVRRYGNYYGTPKEPLLAALKEGRNCLLALEPSGVKRIKSLFPDNSITILIQPPSEREIIRRLLTRSPEERERRLREDRKLFSAFPCDYLVLNDNLKEAVEKISKIIKKELKLRDGAVIDWKTPPRMHSLIKERS</sequence>
<comment type="similarity">
    <text evidence="3">Belongs to the guanylate kinase family.</text>
</comment>
<evidence type="ECO:0000256" key="9">
    <source>
        <dbReference type="ARBA" id="ARBA00022777"/>
    </source>
</evidence>
<evidence type="ECO:0000256" key="11">
    <source>
        <dbReference type="ARBA" id="ARBA00030128"/>
    </source>
</evidence>
<protein>
    <recommendedName>
        <fullName evidence="5">Guanylate kinase</fullName>
        <ecNumber evidence="4">2.7.4.8</ecNumber>
    </recommendedName>
    <alternativeName>
        <fullName evidence="11">GMP kinase</fullName>
    </alternativeName>
</protein>
<dbReference type="AlphaFoldDB" id="A0A7C3YS67"/>
<dbReference type="EMBL" id="DTMQ01000012">
    <property type="protein sequence ID" value="HGE98814.1"/>
    <property type="molecule type" value="Genomic_DNA"/>
</dbReference>
<dbReference type="PROSITE" id="PS50052">
    <property type="entry name" value="GUANYLATE_KINASE_2"/>
    <property type="match status" value="1"/>
</dbReference>
<dbReference type="InterPro" id="IPR027417">
    <property type="entry name" value="P-loop_NTPase"/>
</dbReference>
<reference evidence="14" key="1">
    <citation type="journal article" date="2020" name="mSystems">
        <title>Genome- and Community-Level Interaction Insights into Carbon Utilization and Element Cycling Functions of Hydrothermarchaeota in Hydrothermal Sediment.</title>
        <authorList>
            <person name="Zhou Z."/>
            <person name="Liu Y."/>
            <person name="Xu W."/>
            <person name="Pan J."/>
            <person name="Luo Z.H."/>
            <person name="Li M."/>
        </authorList>
    </citation>
    <scope>NUCLEOTIDE SEQUENCE [LARGE SCALE GENOMIC DNA]</scope>
    <source>
        <strain evidence="14">SpSt-906</strain>
    </source>
</reference>
<keyword evidence="7 14" id="KW-0808">Transferase</keyword>
<dbReference type="GO" id="GO:0005829">
    <property type="term" value="C:cytosol"/>
    <property type="evidence" value="ECO:0007669"/>
    <property type="project" value="TreeGrafter"/>
</dbReference>
<dbReference type="SMART" id="SM00072">
    <property type="entry name" value="GuKc"/>
    <property type="match status" value="1"/>
</dbReference>
<evidence type="ECO:0000313" key="14">
    <source>
        <dbReference type="EMBL" id="HGE98814.1"/>
    </source>
</evidence>
<dbReference type="FunFam" id="3.30.63.10:FF:000005">
    <property type="entry name" value="Guanylate kinase"/>
    <property type="match status" value="1"/>
</dbReference>
<dbReference type="InterPro" id="IPR008144">
    <property type="entry name" value="Guanylate_kin-like_dom"/>
</dbReference>
<evidence type="ECO:0000256" key="10">
    <source>
        <dbReference type="ARBA" id="ARBA00022840"/>
    </source>
</evidence>
<evidence type="ECO:0000256" key="8">
    <source>
        <dbReference type="ARBA" id="ARBA00022741"/>
    </source>
</evidence>
<dbReference type="SUPFAM" id="SSF52540">
    <property type="entry name" value="P-loop containing nucleoside triphosphate hydrolases"/>
    <property type="match status" value="1"/>
</dbReference>
<feature type="domain" description="Guanylate kinase-like" evidence="13">
    <location>
        <begin position="9"/>
        <end position="184"/>
    </location>
</feature>
<gene>
    <name evidence="14" type="ORF">ENX07_01915</name>
</gene>
<evidence type="ECO:0000259" key="13">
    <source>
        <dbReference type="PROSITE" id="PS50052"/>
    </source>
</evidence>
<dbReference type="InterPro" id="IPR008145">
    <property type="entry name" value="GK/Ca_channel_bsu"/>
</dbReference>
<evidence type="ECO:0000256" key="5">
    <source>
        <dbReference type="ARBA" id="ARBA00016296"/>
    </source>
</evidence>